<sequence length="521" mass="54839">MSPTFILAPIPSASPLPSSPSLNLLPFSLGLTSKPYTTPSAPLSTFFRPRPAPSGTPGIPTGTPIAAFRGRQIAGQSVPVPRGYRGIVIAADRPDVVKYSSASSQEPVEDEGEIRGRARKGKWPLTPAASSASVGGGSTSAATTVVDEGEGEDGTEMRRSTRSNGFERLKQRVKGAGQVALARPKRGAVKTGKKRYRLDSDDEDEAGGAELDSQVDIESPSSQITPTLDGDVPVLPTLTYGTPSKRPRSSLISTPTRQSPRLALPRTPIPPSSRKAHLPAITLQEATPLKEPLPPPPAHLRRKKNKADYVIPGTPGAEVLVEQDETDPAVASPGGSGVDELKEVLVEEGMIPSPATENDPPTFPVLSAAPSPETPKIEKEPFQPTRAMEQDLSSSLDISGPIRVLRPVSSFDAITLWTPDGPLAGYKPPNASGQVDAAKAESAVSGTAEALASAEASAAAEVKEEDGPKVREGWWAPGGSGEGGDEVVRAMGEWLGLVEMLNEPVYLDKYQDEDGDEDDDE</sequence>
<dbReference type="EMBL" id="JAKWFO010000003">
    <property type="protein sequence ID" value="KAI9638616.1"/>
    <property type="molecule type" value="Genomic_DNA"/>
</dbReference>
<organism evidence="2 3">
    <name type="scientific">Dioszegia hungarica</name>
    <dbReference type="NCBI Taxonomy" id="4972"/>
    <lineage>
        <taxon>Eukaryota</taxon>
        <taxon>Fungi</taxon>
        <taxon>Dikarya</taxon>
        <taxon>Basidiomycota</taxon>
        <taxon>Agaricomycotina</taxon>
        <taxon>Tremellomycetes</taxon>
        <taxon>Tremellales</taxon>
        <taxon>Bulleribasidiaceae</taxon>
        <taxon>Dioszegia</taxon>
    </lineage>
</organism>
<feature type="compositionally biased region" description="Polar residues" evidence="1">
    <location>
        <begin position="250"/>
        <end position="259"/>
    </location>
</feature>
<feature type="compositionally biased region" description="Basic and acidic residues" evidence="1">
    <location>
        <begin position="155"/>
        <end position="170"/>
    </location>
</feature>
<feature type="region of interest" description="Disordered" evidence="1">
    <location>
        <begin position="100"/>
        <end position="311"/>
    </location>
</feature>
<dbReference type="Proteomes" id="UP001164286">
    <property type="component" value="Unassembled WGS sequence"/>
</dbReference>
<feature type="compositionally biased region" description="Low complexity" evidence="1">
    <location>
        <begin position="128"/>
        <end position="146"/>
    </location>
</feature>
<reference evidence="2" key="1">
    <citation type="journal article" date="2022" name="G3 (Bethesda)">
        <title>High quality genome of the basidiomycete yeast Dioszegia hungarica PDD-24b-2 isolated from cloud water.</title>
        <authorList>
            <person name="Jarrige D."/>
            <person name="Haridas S."/>
            <person name="Bleykasten-Grosshans C."/>
            <person name="Joly M."/>
            <person name="Nadalig T."/>
            <person name="Sancelme M."/>
            <person name="Vuilleumier S."/>
            <person name="Grigoriev I.V."/>
            <person name="Amato P."/>
            <person name="Bringel F."/>
        </authorList>
    </citation>
    <scope>NUCLEOTIDE SEQUENCE</scope>
    <source>
        <strain evidence="2">PDD-24b-2</strain>
    </source>
</reference>
<evidence type="ECO:0000256" key="1">
    <source>
        <dbReference type="SAM" id="MobiDB-lite"/>
    </source>
</evidence>
<accession>A0AA38HDT1</accession>
<proteinExistence type="predicted"/>
<evidence type="ECO:0000313" key="3">
    <source>
        <dbReference type="Proteomes" id="UP001164286"/>
    </source>
</evidence>
<dbReference type="PANTHER" id="PTHR47204">
    <property type="entry name" value="OS02G0168900 PROTEIN"/>
    <property type="match status" value="1"/>
</dbReference>
<feature type="compositionally biased region" description="Basic residues" evidence="1">
    <location>
        <begin position="183"/>
        <end position="196"/>
    </location>
</feature>
<name>A0AA38HDT1_9TREE</name>
<feature type="region of interest" description="Disordered" evidence="1">
    <location>
        <begin position="351"/>
        <end position="394"/>
    </location>
</feature>
<dbReference type="GO" id="GO:0032299">
    <property type="term" value="C:ribonuclease H2 complex"/>
    <property type="evidence" value="ECO:0007669"/>
    <property type="project" value="InterPro"/>
</dbReference>
<dbReference type="InterPro" id="IPR013924">
    <property type="entry name" value="RNase_H2_suC"/>
</dbReference>
<keyword evidence="3" id="KW-1185">Reference proteome</keyword>
<gene>
    <name evidence="2" type="ORF">MKK02DRAFT_43015</name>
</gene>
<dbReference type="PANTHER" id="PTHR47204:SF1">
    <property type="entry name" value="RIBONUCLEASE H2 SUBUNIT C"/>
    <property type="match status" value="1"/>
</dbReference>
<dbReference type="RefSeq" id="XP_052948393.1">
    <property type="nucleotide sequence ID" value="XM_053092244.1"/>
</dbReference>
<feature type="compositionally biased region" description="Basic and acidic residues" evidence="1">
    <location>
        <begin position="461"/>
        <end position="472"/>
    </location>
</feature>
<dbReference type="AlphaFoldDB" id="A0AA38HDT1"/>
<dbReference type="GeneID" id="77731449"/>
<comment type="caution">
    <text evidence="2">The sequence shown here is derived from an EMBL/GenBank/DDBJ whole genome shotgun (WGS) entry which is preliminary data.</text>
</comment>
<protein>
    <submittedName>
        <fullName evidence="2">Ribonuclease H2, subunit C</fullName>
    </submittedName>
</protein>
<dbReference type="GO" id="GO:0006401">
    <property type="term" value="P:RNA catabolic process"/>
    <property type="evidence" value="ECO:0007669"/>
    <property type="project" value="InterPro"/>
</dbReference>
<dbReference type="Pfam" id="PF08615">
    <property type="entry name" value="RNase_H2_suC"/>
    <property type="match status" value="1"/>
</dbReference>
<feature type="region of interest" description="Disordered" evidence="1">
    <location>
        <begin position="455"/>
        <end position="485"/>
    </location>
</feature>
<dbReference type="Gene3D" id="2.40.128.680">
    <property type="match status" value="1"/>
</dbReference>
<evidence type="ECO:0000313" key="2">
    <source>
        <dbReference type="EMBL" id="KAI9638616.1"/>
    </source>
</evidence>